<protein>
    <submittedName>
        <fullName evidence="3">Class II aldolase/adducin family protein</fullName>
    </submittedName>
</protein>
<dbReference type="GO" id="GO:0051015">
    <property type="term" value="F:actin filament binding"/>
    <property type="evidence" value="ECO:0007669"/>
    <property type="project" value="TreeGrafter"/>
</dbReference>
<name>A0A523XU74_UNCT6</name>
<dbReference type="Proteomes" id="UP000315534">
    <property type="component" value="Unassembled WGS sequence"/>
</dbReference>
<dbReference type="SMART" id="SM01007">
    <property type="entry name" value="Aldolase_II"/>
    <property type="match status" value="1"/>
</dbReference>
<dbReference type="InterPro" id="IPR051017">
    <property type="entry name" value="Aldolase-II_Adducin_sf"/>
</dbReference>
<reference evidence="3 4" key="1">
    <citation type="submission" date="2019-03" db="EMBL/GenBank/DDBJ databases">
        <title>Metabolic potential of uncultured bacteria and archaea associated with petroleum seepage in deep-sea sediments.</title>
        <authorList>
            <person name="Dong X."/>
            <person name="Hubert C."/>
        </authorList>
    </citation>
    <scope>NUCLEOTIDE SEQUENCE [LARGE SCALE GENOMIC DNA]</scope>
    <source>
        <strain evidence="3">E29_bin36</strain>
    </source>
</reference>
<evidence type="ECO:0000313" key="3">
    <source>
        <dbReference type="EMBL" id="TET82868.1"/>
    </source>
</evidence>
<organism evidence="3 4">
    <name type="scientific">candidate division TA06 bacterium</name>
    <dbReference type="NCBI Taxonomy" id="2250710"/>
    <lineage>
        <taxon>Bacteria</taxon>
        <taxon>Bacteria division TA06</taxon>
    </lineage>
</organism>
<evidence type="ECO:0000256" key="1">
    <source>
        <dbReference type="ARBA" id="ARBA00037961"/>
    </source>
</evidence>
<dbReference type="PANTHER" id="PTHR10672">
    <property type="entry name" value="ADDUCIN"/>
    <property type="match status" value="1"/>
</dbReference>
<dbReference type="GO" id="GO:0005856">
    <property type="term" value="C:cytoskeleton"/>
    <property type="evidence" value="ECO:0007669"/>
    <property type="project" value="TreeGrafter"/>
</dbReference>
<dbReference type="Gene3D" id="3.40.225.10">
    <property type="entry name" value="Class II aldolase/adducin N-terminal domain"/>
    <property type="match status" value="1"/>
</dbReference>
<dbReference type="Pfam" id="PF00596">
    <property type="entry name" value="Aldolase_II"/>
    <property type="match status" value="1"/>
</dbReference>
<dbReference type="EMBL" id="SOIP01000088">
    <property type="protein sequence ID" value="TET82868.1"/>
    <property type="molecule type" value="Genomic_DNA"/>
</dbReference>
<comment type="similarity">
    <text evidence="1">Belongs to the aldolase class II family.</text>
</comment>
<comment type="caution">
    <text evidence="3">The sequence shown here is derived from an EMBL/GenBank/DDBJ whole genome shotgun (WGS) entry which is preliminary data.</text>
</comment>
<dbReference type="SUPFAM" id="SSF53639">
    <property type="entry name" value="AraD/HMP-PK domain-like"/>
    <property type="match status" value="1"/>
</dbReference>
<proteinExistence type="inferred from homology"/>
<feature type="domain" description="Class II aldolase/adducin N-terminal" evidence="2">
    <location>
        <begin position="10"/>
        <end position="187"/>
    </location>
</feature>
<sequence>MTKVDPKLAEKLALACNILAMGGYGNFTMGHVTAREPGQAYLHMKPRGRGLDEITAEDIILIDLEGNKLAGSAERHSEYPLHTEIYKMYSEVNCVIHSHPFYSIIVSSTGDGIKVISNEGVLFADIPVFTETTLLIRTPEQGQAVARCLNGHRALLMHNHGVIVTGTSVEEATIYALLLERAAKLQVIASQVGSVSWSQTEEVLRKRNQGVFYPKNIKEFWDYCVRALRK</sequence>
<dbReference type="AlphaFoldDB" id="A0A523XU74"/>
<accession>A0A523XU74</accession>
<evidence type="ECO:0000313" key="4">
    <source>
        <dbReference type="Proteomes" id="UP000315534"/>
    </source>
</evidence>
<gene>
    <name evidence="3" type="ORF">E3J38_01445</name>
</gene>
<dbReference type="PANTHER" id="PTHR10672:SF3">
    <property type="entry name" value="PROTEIN HU-LI TAI SHAO"/>
    <property type="match status" value="1"/>
</dbReference>
<dbReference type="InterPro" id="IPR001303">
    <property type="entry name" value="Aldolase_II/adducin_N"/>
</dbReference>
<evidence type="ECO:0000259" key="2">
    <source>
        <dbReference type="SMART" id="SM01007"/>
    </source>
</evidence>
<dbReference type="InterPro" id="IPR036409">
    <property type="entry name" value="Aldolase_II/adducin_N_sf"/>
</dbReference>